<dbReference type="PANTHER" id="PTHR10050">
    <property type="entry name" value="DOLICHYL-PHOSPHATE-MANNOSE--PROTEIN MANNOSYLTRANSFERASE"/>
    <property type="match status" value="1"/>
</dbReference>
<dbReference type="InterPro" id="IPR032421">
    <property type="entry name" value="PMT_4TMC"/>
</dbReference>
<feature type="transmembrane region" description="Helical" evidence="17">
    <location>
        <begin position="485"/>
        <end position="505"/>
    </location>
</feature>
<organism evidence="19 20">
    <name type="scientific">Massarina eburnea CBS 473.64</name>
    <dbReference type="NCBI Taxonomy" id="1395130"/>
    <lineage>
        <taxon>Eukaryota</taxon>
        <taxon>Fungi</taxon>
        <taxon>Dikarya</taxon>
        <taxon>Ascomycota</taxon>
        <taxon>Pezizomycotina</taxon>
        <taxon>Dothideomycetes</taxon>
        <taxon>Pleosporomycetidae</taxon>
        <taxon>Pleosporales</taxon>
        <taxon>Massarineae</taxon>
        <taxon>Massarinaceae</taxon>
        <taxon>Massarina</taxon>
    </lineage>
</organism>
<dbReference type="InterPro" id="IPR036300">
    <property type="entry name" value="MIR_dom_sf"/>
</dbReference>
<feature type="transmembrane region" description="Helical" evidence="17">
    <location>
        <begin position="974"/>
        <end position="992"/>
    </location>
</feature>
<feature type="compositionally biased region" description="Basic residues" evidence="16">
    <location>
        <begin position="354"/>
        <end position="365"/>
    </location>
</feature>
<reference evidence="19" key="1">
    <citation type="journal article" date="2020" name="Stud. Mycol.">
        <title>101 Dothideomycetes genomes: a test case for predicting lifestyles and emergence of pathogens.</title>
        <authorList>
            <person name="Haridas S."/>
            <person name="Albert R."/>
            <person name="Binder M."/>
            <person name="Bloem J."/>
            <person name="Labutti K."/>
            <person name="Salamov A."/>
            <person name="Andreopoulos B."/>
            <person name="Baker S."/>
            <person name="Barry K."/>
            <person name="Bills G."/>
            <person name="Bluhm B."/>
            <person name="Cannon C."/>
            <person name="Castanera R."/>
            <person name="Culley D."/>
            <person name="Daum C."/>
            <person name="Ezra D."/>
            <person name="Gonzalez J."/>
            <person name="Henrissat B."/>
            <person name="Kuo A."/>
            <person name="Liang C."/>
            <person name="Lipzen A."/>
            <person name="Lutzoni F."/>
            <person name="Magnuson J."/>
            <person name="Mondo S."/>
            <person name="Nolan M."/>
            <person name="Ohm R."/>
            <person name="Pangilinan J."/>
            <person name="Park H.-J."/>
            <person name="Ramirez L."/>
            <person name="Alfaro M."/>
            <person name="Sun H."/>
            <person name="Tritt A."/>
            <person name="Yoshinaga Y."/>
            <person name="Zwiers L.-H."/>
            <person name="Turgeon B."/>
            <person name="Goodwin S."/>
            <person name="Spatafora J."/>
            <person name="Crous P."/>
            <person name="Grigoriev I."/>
        </authorList>
    </citation>
    <scope>NUCLEOTIDE SEQUENCE</scope>
    <source>
        <strain evidence="19">CBS 473.64</strain>
    </source>
</reference>
<dbReference type="InterPro" id="IPR027005">
    <property type="entry name" value="PMT-like"/>
</dbReference>
<dbReference type="Proteomes" id="UP000799753">
    <property type="component" value="Unassembled WGS sequence"/>
</dbReference>
<comment type="pathway">
    <text evidence="2">Protein modification; protein glycosylation.</text>
</comment>
<dbReference type="GO" id="GO:0004169">
    <property type="term" value="F:dolichyl-phosphate-mannose-protein mannosyltransferase activity"/>
    <property type="evidence" value="ECO:0007669"/>
    <property type="project" value="UniProtKB-EC"/>
</dbReference>
<dbReference type="PANTHER" id="PTHR10050:SF51">
    <property type="entry name" value="PROTEIN O-MANNOSYL-TRANSFERASE 1"/>
    <property type="match status" value="1"/>
</dbReference>
<dbReference type="Pfam" id="PF08449">
    <property type="entry name" value="UAA"/>
    <property type="match status" value="1"/>
</dbReference>
<evidence type="ECO:0000259" key="18">
    <source>
        <dbReference type="PROSITE" id="PS50919"/>
    </source>
</evidence>
<keyword evidence="6" id="KW-0762">Sugar transport</keyword>
<evidence type="ECO:0000256" key="12">
    <source>
        <dbReference type="ARBA" id="ARBA00022989"/>
    </source>
</evidence>
<feature type="transmembrane region" description="Helical" evidence="17">
    <location>
        <begin position="535"/>
        <end position="554"/>
    </location>
</feature>
<comment type="subcellular location">
    <subcellularLocation>
        <location evidence="1">Endoplasmic reticulum membrane</location>
        <topology evidence="1">Multi-pass membrane protein</topology>
    </subcellularLocation>
</comment>
<feature type="transmembrane region" description="Helical" evidence="17">
    <location>
        <begin position="1022"/>
        <end position="1043"/>
    </location>
</feature>
<evidence type="ECO:0000313" key="20">
    <source>
        <dbReference type="Proteomes" id="UP000799753"/>
    </source>
</evidence>
<evidence type="ECO:0000256" key="15">
    <source>
        <dbReference type="ARBA" id="ARBA00045102"/>
    </source>
</evidence>
<dbReference type="EMBL" id="MU006808">
    <property type="protein sequence ID" value="KAF2635303.1"/>
    <property type="molecule type" value="Genomic_DNA"/>
</dbReference>
<feature type="domain" description="MIR" evidence="18">
    <location>
        <begin position="769"/>
        <end position="824"/>
    </location>
</feature>
<evidence type="ECO:0000256" key="5">
    <source>
        <dbReference type="ARBA" id="ARBA00022448"/>
    </source>
</evidence>
<name>A0A6A6RJU0_9PLEO</name>
<dbReference type="GO" id="GO:0005789">
    <property type="term" value="C:endoplasmic reticulum membrane"/>
    <property type="evidence" value="ECO:0007669"/>
    <property type="project" value="UniProtKB-SubCell"/>
</dbReference>
<accession>A0A6A6RJU0</accession>
<keyword evidence="10" id="KW-0677">Repeat</keyword>
<keyword evidence="9 17" id="KW-0812">Transmembrane</keyword>
<dbReference type="Pfam" id="PF02366">
    <property type="entry name" value="PMT"/>
    <property type="match status" value="1"/>
</dbReference>
<keyword evidence="12 17" id="KW-1133">Transmembrane helix</keyword>
<dbReference type="Gene3D" id="2.80.10.50">
    <property type="match status" value="2"/>
</dbReference>
<comment type="similarity">
    <text evidence="3">Belongs to the glycosyltransferase 39 family.</text>
</comment>
<keyword evidence="13 17" id="KW-0472">Membrane</keyword>
<dbReference type="NCBIfam" id="TIGR00803">
    <property type="entry name" value="nst"/>
    <property type="match status" value="1"/>
</dbReference>
<comment type="catalytic activity">
    <reaction evidence="15">
        <text>a di-trans,poly-cis-dolichyl beta-D-mannosyl phosphate + L-seryl-[protein] = 3-O-(alpha-D-mannosyl)-L-seryl-[protein] + a di-trans,poly-cis-dolichyl phosphate + H(+)</text>
        <dbReference type="Rhea" id="RHEA:17377"/>
        <dbReference type="Rhea" id="RHEA-COMP:9863"/>
        <dbReference type="Rhea" id="RHEA-COMP:13546"/>
        <dbReference type="Rhea" id="RHEA-COMP:19498"/>
        <dbReference type="Rhea" id="RHEA-COMP:19501"/>
        <dbReference type="ChEBI" id="CHEBI:15378"/>
        <dbReference type="ChEBI" id="CHEBI:29999"/>
        <dbReference type="ChEBI" id="CHEBI:57683"/>
        <dbReference type="ChEBI" id="CHEBI:58211"/>
        <dbReference type="ChEBI" id="CHEBI:137321"/>
        <dbReference type="EC" id="2.4.1.109"/>
    </reaction>
</comment>
<proteinExistence type="inferred from homology"/>
<evidence type="ECO:0000256" key="11">
    <source>
        <dbReference type="ARBA" id="ARBA00022824"/>
    </source>
</evidence>
<evidence type="ECO:0000256" key="14">
    <source>
        <dbReference type="ARBA" id="ARBA00045085"/>
    </source>
</evidence>
<evidence type="ECO:0000256" key="6">
    <source>
        <dbReference type="ARBA" id="ARBA00022597"/>
    </source>
</evidence>
<dbReference type="InterPro" id="IPR003342">
    <property type="entry name" value="ArnT-like_N"/>
</dbReference>
<dbReference type="EC" id="2.4.1.109" evidence="4"/>
<feature type="transmembrane region" description="Helical" evidence="17">
    <location>
        <begin position="169"/>
        <end position="187"/>
    </location>
</feature>
<feature type="domain" description="MIR" evidence="18">
    <location>
        <begin position="679"/>
        <end position="739"/>
    </location>
</feature>
<feature type="transmembrane region" description="Helical" evidence="17">
    <location>
        <begin position="125"/>
        <end position="144"/>
    </location>
</feature>
<keyword evidence="5" id="KW-0813">Transport</keyword>
<feature type="transmembrane region" description="Helical" evidence="17">
    <location>
        <begin position="199"/>
        <end position="219"/>
    </location>
</feature>
<feature type="transmembrane region" description="Helical" evidence="17">
    <location>
        <begin position="446"/>
        <end position="464"/>
    </location>
</feature>
<feature type="transmembrane region" description="Helical" evidence="17">
    <location>
        <begin position="36"/>
        <end position="54"/>
    </location>
</feature>
<feature type="transmembrane region" description="Helical" evidence="17">
    <location>
        <begin position="574"/>
        <end position="605"/>
    </location>
</feature>
<dbReference type="Pfam" id="PF16192">
    <property type="entry name" value="PMT_4TMC"/>
    <property type="match status" value="1"/>
</dbReference>
<feature type="transmembrane region" description="Helical" evidence="17">
    <location>
        <begin position="396"/>
        <end position="416"/>
    </location>
</feature>
<evidence type="ECO:0000256" key="17">
    <source>
        <dbReference type="SAM" id="Phobius"/>
    </source>
</evidence>
<protein>
    <recommendedName>
        <fullName evidence="4">dolichyl-phosphate-mannose--protein mannosyltransferase</fullName>
        <ecNumber evidence="4">2.4.1.109</ecNumber>
    </recommendedName>
</protein>
<dbReference type="AlphaFoldDB" id="A0A6A6RJU0"/>
<evidence type="ECO:0000256" key="10">
    <source>
        <dbReference type="ARBA" id="ARBA00022737"/>
    </source>
</evidence>
<evidence type="ECO:0000256" key="1">
    <source>
        <dbReference type="ARBA" id="ARBA00004477"/>
    </source>
</evidence>
<dbReference type="PROSITE" id="PS50919">
    <property type="entry name" value="MIR"/>
    <property type="match status" value="2"/>
</dbReference>
<feature type="transmembrane region" description="Helical" evidence="17">
    <location>
        <begin position="941"/>
        <end position="962"/>
    </location>
</feature>
<feature type="transmembrane region" description="Helical" evidence="17">
    <location>
        <begin position="903"/>
        <end position="921"/>
    </location>
</feature>
<evidence type="ECO:0000256" key="16">
    <source>
        <dbReference type="SAM" id="MobiDB-lite"/>
    </source>
</evidence>
<feature type="region of interest" description="Disordered" evidence="16">
    <location>
        <begin position="339"/>
        <end position="373"/>
    </location>
</feature>
<keyword evidence="8" id="KW-0808">Transferase</keyword>
<keyword evidence="20" id="KW-1185">Reference proteome</keyword>
<feature type="transmembrane region" description="Helical" evidence="17">
    <location>
        <begin position="98"/>
        <end position="118"/>
    </location>
</feature>
<gene>
    <name evidence="19" type="ORF">P280DRAFT_493717</name>
</gene>
<comment type="catalytic activity">
    <reaction evidence="14">
        <text>a di-trans,poly-cis-dolichyl beta-D-mannosyl phosphate + L-threonyl-[protein] = 3-O-(alpha-D-mannosyl)-L-threonyl-[protein] + a di-trans,poly-cis-dolichyl phosphate + H(+)</text>
        <dbReference type="Rhea" id="RHEA:53396"/>
        <dbReference type="Rhea" id="RHEA-COMP:11060"/>
        <dbReference type="Rhea" id="RHEA-COMP:13547"/>
        <dbReference type="Rhea" id="RHEA-COMP:19498"/>
        <dbReference type="Rhea" id="RHEA-COMP:19501"/>
        <dbReference type="ChEBI" id="CHEBI:15378"/>
        <dbReference type="ChEBI" id="CHEBI:30013"/>
        <dbReference type="ChEBI" id="CHEBI:57683"/>
        <dbReference type="ChEBI" id="CHEBI:58211"/>
        <dbReference type="ChEBI" id="CHEBI:137323"/>
        <dbReference type="EC" id="2.4.1.109"/>
    </reaction>
</comment>
<evidence type="ECO:0000256" key="9">
    <source>
        <dbReference type="ARBA" id="ARBA00022692"/>
    </source>
</evidence>
<evidence type="ECO:0000256" key="2">
    <source>
        <dbReference type="ARBA" id="ARBA00004922"/>
    </source>
</evidence>
<keyword evidence="11" id="KW-0256">Endoplasmic reticulum</keyword>
<feature type="transmembrane region" description="Helical" evidence="17">
    <location>
        <begin position="311"/>
        <end position="329"/>
    </location>
</feature>
<evidence type="ECO:0000313" key="19">
    <source>
        <dbReference type="EMBL" id="KAF2635303.1"/>
    </source>
</evidence>
<sequence length="1071" mass="120958">MAAIAPLAGSFALIFGGCCSNVYCLEAIVKHEPGSGLLITLFQFVFTCFTTLHYQFDPKARYFVKPSPVPLRKWGISAVLFFTVNMMNNWAFAFNISVPVHIILRSFGSVTTMIAGWLRGKKYTPVQIFSVAILTMGVMVSAWADAASKGKTTDASSIDLTSASFEKGLIILLVAQLLSAWMGAYIEDIYIEHGNDWKANLFYSHLLSIPLFASFAPTLSRQFARLQSSQSFEVSPVIAANLPTSFNKVLASTSQHVVYLTANAITQLLCITGVNILSANTSAVTVTVVLNIRKLVSFLLSIWLFDNQMVSMMKVGAAMVFGAGALYGWETSYRIPQRKKAGAQQPTMSSPAGVRHRGPKDKKRPTTPNPDALQEKVSNYVEKTKREFKPQQGGEWDYRIAIVIFTILAFATRFWGISYPTEVVFDEVHFGKFASYYLQRTYFFDVHPPFGKLLFAFAGWAVGYKGEFLFENIGDSYITNKVPYVAYRAMPATMGALTVPTVFMIMWESGYSLPACVTAAGLMLFDNAHIGQTRLILLDATLIFFMALSVLSYIRFYKLRHEPFGRKWWKWLLLTGVCLSCVISTKYVGAFTFFSIGVPVLIDLWDLMDINRRQGALSLPEFGKHFAARAIGLVIVPFFLYLFWFQVHFSILTRSGPGDDFMTPEFQETLSDNVMSLQSVGINYYDSITLRHKETKVYLHSHTDRYPLRYDDGRISSQGQQVTGYPHNDTNNHWQILPANPLSSTEEEANADRFNDTLFEIKVDGKSKGEFKTMSTHFKLVHVPTKVAMWTHTSPLPEWAYKQAEINGNKNVQQSSNTWLVDDIPSLPEEDDRNKKEVRQVKHLSFLRKYLELQRAMFYHNNALTSSHPYASHPPSWPFLLRGVSFWTQNDTREQIYFLGNPLGWWLASSLLAVFAGVVGADQLALRRGMDALDERTRSRLYNSTGFFFLTWAAHYIPFFIMGRQLFLHHYLPAHLASVLVTGALVEFIFNIEPMDADTTVKGHRRTPSKPVRERIATQSMIGSWIATTVILAVVGWCFLFFAPLTYGKPGLTVDQVNSRKWLAYDLHFAK</sequence>
<evidence type="ECO:0000256" key="7">
    <source>
        <dbReference type="ARBA" id="ARBA00022676"/>
    </source>
</evidence>
<evidence type="ECO:0000256" key="8">
    <source>
        <dbReference type="ARBA" id="ARBA00022679"/>
    </source>
</evidence>
<evidence type="ECO:0000256" key="4">
    <source>
        <dbReference type="ARBA" id="ARBA00012839"/>
    </source>
</evidence>
<keyword evidence="7" id="KW-0328">Glycosyltransferase</keyword>
<dbReference type="InterPro" id="IPR013657">
    <property type="entry name" value="SCL35B1-4/HUT1"/>
</dbReference>
<feature type="transmembrane region" description="Helical" evidence="17">
    <location>
        <begin position="626"/>
        <end position="645"/>
    </location>
</feature>
<evidence type="ECO:0000256" key="3">
    <source>
        <dbReference type="ARBA" id="ARBA00007222"/>
    </source>
</evidence>
<dbReference type="SMART" id="SM00472">
    <property type="entry name" value="MIR"/>
    <property type="match status" value="2"/>
</dbReference>
<dbReference type="GO" id="GO:0055085">
    <property type="term" value="P:transmembrane transport"/>
    <property type="evidence" value="ECO:0007669"/>
    <property type="project" value="InterPro"/>
</dbReference>
<dbReference type="Pfam" id="PF02815">
    <property type="entry name" value="MIR"/>
    <property type="match status" value="1"/>
</dbReference>
<dbReference type="OrthoDB" id="292747at2759"/>
<evidence type="ECO:0000256" key="13">
    <source>
        <dbReference type="ARBA" id="ARBA00023136"/>
    </source>
</evidence>
<dbReference type="UniPathway" id="UPA00378"/>
<dbReference type="SUPFAM" id="SSF82109">
    <property type="entry name" value="MIR domain"/>
    <property type="match status" value="1"/>
</dbReference>
<dbReference type="InterPro" id="IPR016093">
    <property type="entry name" value="MIR_motif"/>
</dbReference>